<feature type="non-terminal residue" evidence="1">
    <location>
        <position position="1"/>
    </location>
</feature>
<sequence length="79" mass="8957">SASFHPYRIISLTLILIYLDRETPVLLGGLGVMALTFARLGRFQSLYWISAVTFFVKASFQLIKTEVNANNHYSRKSGF</sequence>
<dbReference type="Proteomes" id="UP001229346">
    <property type="component" value="Unassembled WGS sequence"/>
</dbReference>
<dbReference type="EMBL" id="JAUSSU010000004">
    <property type="protein sequence ID" value="MDQ0113150.1"/>
    <property type="molecule type" value="Genomic_DNA"/>
</dbReference>
<accession>A0ABT9U0I7</accession>
<evidence type="ECO:0000313" key="2">
    <source>
        <dbReference type="Proteomes" id="UP001229346"/>
    </source>
</evidence>
<evidence type="ECO:0000313" key="1">
    <source>
        <dbReference type="EMBL" id="MDQ0113150.1"/>
    </source>
</evidence>
<gene>
    <name evidence="1" type="ORF">J2T15_002585</name>
</gene>
<organism evidence="1 2">
    <name type="scientific">Paenibacillus harenae</name>
    <dbReference type="NCBI Taxonomy" id="306543"/>
    <lineage>
        <taxon>Bacteria</taxon>
        <taxon>Bacillati</taxon>
        <taxon>Bacillota</taxon>
        <taxon>Bacilli</taxon>
        <taxon>Bacillales</taxon>
        <taxon>Paenibacillaceae</taxon>
        <taxon>Paenibacillus</taxon>
    </lineage>
</organism>
<name>A0ABT9U0I7_PAEHA</name>
<reference evidence="1 2" key="1">
    <citation type="submission" date="2023-07" db="EMBL/GenBank/DDBJ databases">
        <title>Sorghum-associated microbial communities from plants grown in Nebraska, USA.</title>
        <authorList>
            <person name="Schachtman D."/>
        </authorList>
    </citation>
    <scope>NUCLEOTIDE SEQUENCE [LARGE SCALE GENOMIC DNA]</scope>
    <source>
        <strain evidence="1 2">CC482</strain>
    </source>
</reference>
<protein>
    <submittedName>
        <fullName evidence="1">Uncharacterized protein</fullName>
    </submittedName>
</protein>
<proteinExistence type="predicted"/>
<comment type="caution">
    <text evidence="1">The sequence shown here is derived from an EMBL/GenBank/DDBJ whole genome shotgun (WGS) entry which is preliminary data.</text>
</comment>
<keyword evidence="2" id="KW-1185">Reference proteome</keyword>
<dbReference type="RefSeq" id="WP_307204121.1">
    <property type="nucleotide sequence ID" value="NZ_JAUSSU010000004.1"/>
</dbReference>